<keyword evidence="12" id="KW-1185">Reference proteome</keyword>
<keyword evidence="2 9" id="KW-0732">Signal</keyword>
<dbReference type="GO" id="GO:0000272">
    <property type="term" value="P:polysaccharide catabolic process"/>
    <property type="evidence" value="ECO:0007669"/>
    <property type="project" value="UniProtKB-KW"/>
</dbReference>
<dbReference type="Gene3D" id="2.115.10.20">
    <property type="entry name" value="Glycosyl hydrolase domain, family 43"/>
    <property type="match status" value="1"/>
</dbReference>
<dbReference type="Gene3D" id="2.60.120.200">
    <property type="match status" value="1"/>
</dbReference>
<keyword evidence="4" id="KW-0119">Carbohydrate metabolism</keyword>
<feature type="domain" description="CBM1" evidence="10">
    <location>
        <begin position="20"/>
        <end position="56"/>
    </location>
</feature>
<dbReference type="InterPro" id="IPR000254">
    <property type="entry name" value="CBD"/>
</dbReference>
<keyword evidence="5 7" id="KW-0326">Glycosidase</keyword>
<accession>A0AAN6RSZ3</accession>
<dbReference type="AlphaFoldDB" id="A0AAN6RSZ3"/>
<reference evidence="11" key="1">
    <citation type="journal article" date="2023" name="Mol. Phylogenet. Evol.">
        <title>Genome-scale phylogeny and comparative genomics of the fungal order Sordariales.</title>
        <authorList>
            <person name="Hensen N."/>
            <person name="Bonometti L."/>
            <person name="Westerberg I."/>
            <person name="Brannstrom I.O."/>
            <person name="Guillou S."/>
            <person name="Cros-Aarteil S."/>
            <person name="Calhoun S."/>
            <person name="Haridas S."/>
            <person name="Kuo A."/>
            <person name="Mondo S."/>
            <person name="Pangilinan J."/>
            <person name="Riley R."/>
            <person name="LaButti K."/>
            <person name="Andreopoulos B."/>
            <person name="Lipzen A."/>
            <person name="Chen C."/>
            <person name="Yan M."/>
            <person name="Daum C."/>
            <person name="Ng V."/>
            <person name="Clum A."/>
            <person name="Steindorff A."/>
            <person name="Ohm R.A."/>
            <person name="Martin F."/>
            <person name="Silar P."/>
            <person name="Natvig D.O."/>
            <person name="Lalanne C."/>
            <person name="Gautier V."/>
            <person name="Ament-Velasquez S.L."/>
            <person name="Kruys A."/>
            <person name="Hutchinson M.I."/>
            <person name="Powell A.J."/>
            <person name="Barry K."/>
            <person name="Miller A.N."/>
            <person name="Grigoriev I.V."/>
            <person name="Debuchy R."/>
            <person name="Gladieux P."/>
            <person name="Hiltunen Thoren M."/>
            <person name="Johannesson H."/>
        </authorList>
    </citation>
    <scope>NUCLEOTIDE SEQUENCE</scope>
    <source>
        <strain evidence="11">CBS 103.79</strain>
    </source>
</reference>
<proteinExistence type="inferred from homology"/>
<gene>
    <name evidence="11" type="ORF">C8A05DRAFT_16003</name>
</gene>
<dbReference type="CDD" id="cd09001">
    <property type="entry name" value="GH43_FsAxh1-like"/>
    <property type="match status" value="1"/>
</dbReference>
<dbReference type="GO" id="GO:0004553">
    <property type="term" value="F:hydrolase activity, hydrolyzing O-glycosyl compounds"/>
    <property type="evidence" value="ECO:0007669"/>
    <property type="project" value="InterPro"/>
</dbReference>
<feature type="region of interest" description="Disordered" evidence="8">
    <location>
        <begin position="66"/>
        <end position="90"/>
    </location>
</feature>
<dbReference type="Proteomes" id="UP001303889">
    <property type="component" value="Unassembled WGS sequence"/>
</dbReference>
<reference evidence="11" key="2">
    <citation type="submission" date="2023-05" db="EMBL/GenBank/DDBJ databases">
        <authorList>
            <consortium name="Lawrence Berkeley National Laboratory"/>
            <person name="Steindorff A."/>
            <person name="Hensen N."/>
            <person name="Bonometti L."/>
            <person name="Westerberg I."/>
            <person name="Brannstrom I.O."/>
            <person name="Guillou S."/>
            <person name="Cros-Aarteil S."/>
            <person name="Calhoun S."/>
            <person name="Haridas S."/>
            <person name="Kuo A."/>
            <person name="Mondo S."/>
            <person name="Pangilinan J."/>
            <person name="Riley R."/>
            <person name="Labutti K."/>
            <person name="Andreopoulos B."/>
            <person name="Lipzen A."/>
            <person name="Chen C."/>
            <person name="Yanf M."/>
            <person name="Daum C."/>
            <person name="Ng V."/>
            <person name="Clum A."/>
            <person name="Ohm R."/>
            <person name="Martin F."/>
            <person name="Silar P."/>
            <person name="Natvig D."/>
            <person name="Lalanne C."/>
            <person name="Gautier V."/>
            <person name="Ament-Velasquez S.L."/>
            <person name="Kruys A."/>
            <person name="Hutchinson M.I."/>
            <person name="Powell A.J."/>
            <person name="Barry K."/>
            <person name="Miller A.N."/>
            <person name="Grigoriev I.V."/>
            <person name="Debuchy R."/>
            <person name="Gladieux P."/>
            <person name="Thoren M.H."/>
            <person name="Johannesson H."/>
        </authorList>
    </citation>
    <scope>NUCLEOTIDE SEQUENCE</scope>
    <source>
        <strain evidence="11">CBS 103.79</strain>
    </source>
</reference>
<comment type="caution">
    <text evidence="11">The sequence shown here is derived from an EMBL/GenBank/DDBJ whole genome shotgun (WGS) entry which is preliminary data.</text>
</comment>
<dbReference type="PANTHER" id="PTHR42812:SF15">
    <property type="entry name" value="HYDROLASE, PUTATIVE (AFU_ORTHOLOGUE AFUA_2G00930)-RELATED"/>
    <property type="match status" value="1"/>
</dbReference>
<dbReference type="InterPro" id="IPR023296">
    <property type="entry name" value="Glyco_hydro_beta-prop_sf"/>
</dbReference>
<dbReference type="InterPro" id="IPR051795">
    <property type="entry name" value="Glycosyl_Hydrlase_43"/>
</dbReference>
<keyword evidence="3 7" id="KW-0378">Hydrolase</keyword>
<dbReference type="Pfam" id="PF17851">
    <property type="entry name" value="GH43_C2"/>
    <property type="match status" value="1"/>
</dbReference>
<evidence type="ECO:0000256" key="4">
    <source>
        <dbReference type="ARBA" id="ARBA00023277"/>
    </source>
</evidence>
<feature type="signal peptide" evidence="9">
    <location>
        <begin position="1"/>
        <end position="20"/>
    </location>
</feature>
<dbReference type="GO" id="GO:0005576">
    <property type="term" value="C:extracellular region"/>
    <property type="evidence" value="ECO:0007669"/>
    <property type="project" value="InterPro"/>
</dbReference>
<dbReference type="PROSITE" id="PS00562">
    <property type="entry name" value="CBM1_1"/>
    <property type="match status" value="1"/>
</dbReference>
<dbReference type="InterPro" id="IPR035971">
    <property type="entry name" value="CBD_sf"/>
</dbReference>
<evidence type="ECO:0000256" key="5">
    <source>
        <dbReference type="ARBA" id="ARBA00023295"/>
    </source>
</evidence>
<dbReference type="Pfam" id="PF00734">
    <property type="entry name" value="CBM_1"/>
    <property type="match status" value="1"/>
</dbReference>
<dbReference type="SUPFAM" id="SSF75005">
    <property type="entry name" value="Arabinanase/levansucrase/invertase"/>
    <property type="match status" value="1"/>
</dbReference>
<evidence type="ECO:0000256" key="7">
    <source>
        <dbReference type="RuleBase" id="RU361187"/>
    </source>
</evidence>
<feature type="chain" id="PRO_5043014941" evidence="9">
    <location>
        <begin position="21"/>
        <end position="583"/>
    </location>
</feature>
<evidence type="ECO:0000256" key="3">
    <source>
        <dbReference type="ARBA" id="ARBA00022801"/>
    </source>
</evidence>
<dbReference type="EMBL" id="MU855550">
    <property type="protein sequence ID" value="KAK3901865.1"/>
    <property type="molecule type" value="Genomic_DNA"/>
</dbReference>
<evidence type="ECO:0000259" key="10">
    <source>
        <dbReference type="PROSITE" id="PS51164"/>
    </source>
</evidence>
<evidence type="ECO:0000256" key="1">
    <source>
        <dbReference type="ARBA" id="ARBA00009865"/>
    </source>
</evidence>
<evidence type="ECO:0000313" key="11">
    <source>
        <dbReference type="EMBL" id="KAK3901865.1"/>
    </source>
</evidence>
<name>A0AAN6RSZ3_9PEZI</name>
<evidence type="ECO:0000256" key="2">
    <source>
        <dbReference type="ARBA" id="ARBA00022729"/>
    </source>
</evidence>
<organism evidence="11 12">
    <name type="scientific">Staphylotrichum tortipilum</name>
    <dbReference type="NCBI Taxonomy" id="2831512"/>
    <lineage>
        <taxon>Eukaryota</taxon>
        <taxon>Fungi</taxon>
        <taxon>Dikarya</taxon>
        <taxon>Ascomycota</taxon>
        <taxon>Pezizomycotina</taxon>
        <taxon>Sordariomycetes</taxon>
        <taxon>Sordariomycetidae</taxon>
        <taxon>Sordariales</taxon>
        <taxon>Chaetomiaceae</taxon>
        <taxon>Staphylotrichum</taxon>
    </lineage>
</organism>
<evidence type="ECO:0000313" key="12">
    <source>
        <dbReference type="Proteomes" id="UP001303889"/>
    </source>
</evidence>
<dbReference type="GO" id="GO:0030248">
    <property type="term" value="F:cellulose binding"/>
    <property type="evidence" value="ECO:0007669"/>
    <property type="project" value="InterPro"/>
</dbReference>
<keyword evidence="6" id="KW-0624">Polysaccharide degradation</keyword>
<comment type="similarity">
    <text evidence="1 7">Belongs to the glycosyl hydrolase 43 family.</text>
</comment>
<dbReference type="Pfam" id="PF04616">
    <property type="entry name" value="Glyco_hydro_43"/>
    <property type="match status" value="1"/>
</dbReference>
<dbReference type="SUPFAM" id="SSF57180">
    <property type="entry name" value="Cellulose-binding domain"/>
    <property type="match status" value="1"/>
</dbReference>
<sequence>MVVSSRLVVTLLGFAPAVLAQQSTWGQCGGTGWTGATTCVSGSCCTYQNDWYSQCLPCSGGGGSSTSTSTTSSTSQTTTTTSSSVSQASGSFTNPVLWEDLADNDVFRVGDAYYYTASNMHYSPGAPILRSYDLAHWEYIGHAVPTLSWSPKYDLANGQRAYVKGTFASTMRYRASNGLWYWIGCIEYSTTYVYTASSPTGPWTKRSTMNTCLYDCGLLIDDNDTMWVAYGNPNIYVAQLSSDGLSVANTKLVYTTPTSIGVLEGSRFYKRNGRYYIAATHPANAEYVLQASSAQGTYSSKVLVNSIAAPVSGAGNPHQGSLVDTPTGQWYYMGFIDAYPGGRMPVLAPITWGADGFPSVTTVNGAWGQSYPYTLPQRPLPPTTGTDSFSGTSLGPAWEWNHNPDTSKFAVNNGLRLSTATVTTDLYQARNTLTHRIHGPNGVGTVVMDVSGMADGDRAGLALFRDQSGWVGVMRDGASYRLAVVNGIGMNADWTTSSTGSVAYSTPISATKLWLRISASIAPGAAHTATFSYSTDGNSFTTVGPAFTMTTAWQYFMGYRYGIFNYATKALGGSIQVSSFTSN</sequence>
<dbReference type="InterPro" id="IPR041542">
    <property type="entry name" value="GH43_C2"/>
</dbReference>
<dbReference type="InterPro" id="IPR006710">
    <property type="entry name" value="Glyco_hydro_43"/>
</dbReference>
<evidence type="ECO:0000256" key="8">
    <source>
        <dbReference type="SAM" id="MobiDB-lite"/>
    </source>
</evidence>
<protein>
    <submittedName>
        <fullName evidence="11">Xylosidase glycosyl</fullName>
    </submittedName>
</protein>
<dbReference type="SUPFAM" id="SSF49899">
    <property type="entry name" value="Concanavalin A-like lectins/glucanases"/>
    <property type="match status" value="1"/>
</dbReference>
<dbReference type="InterPro" id="IPR013320">
    <property type="entry name" value="ConA-like_dom_sf"/>
</dbReference>
<evidence type="ECO:0000256" key="9">
    <source>
        <dbReference type="SAM" id="SignalP"/>
    </source>
</evidence>
<dbReference type="PROSITE" id="PS51164">
    <property type="entry name" value="CBM1_2"/>
    <property type="match status" value="1"/>
</dbReference>
<dbReference type="PANTHER" id="PTHR42812">
    <property type="entry name" value="BETA-XYLOSIDASE"/>
    <property type="match status" value="1"/>
</dbReference>
<evidence type="ECO:0000256" key="6">
    <source>
        <dbReference type="ARBA" id="ARBA00023326"/>
    </source>
</evidence>
<dbReference type="SMART" id="SM00236">
    <property type="entry name" value="fCBD"/>
    <property type="match status" value="1"/>
</dbReference>